<proteinExistence type="predicted"/>
<dbReference type="InterPro" id="IPR038729">
    <property type="entry name" value="Rad50/SbcC_AAA"/>
</dbReference>
<feature type="non-terminal residue" evidence="2">
    <location>
        <position position="1"/>
    </location>
</feature>
<name>X1VR43_9ZZZZ</name>
<evidence type="ECO:0000259" key="1">
    <source>
        <dbReference type="Pfam" id="PF13476"/>
    </source>
</evidence>
<gene>
    <name evidence="2" type="ORF">S12H4_54640</name>
</gene>
<dbReference type="GO" id="GO:0016887">
    <property type="term" value="F:ATP hydrolysis activity"/>
    <property type="evidence" value="ECO:0007669"/>
    <property type="project" value="InterPro"/>
</dbReference>
<dbReference type="EMBL" id="BARW01034947">
    <property type="protein sequence ID" value="GAJ11875.1"/>
    <property type="molecule type" value="Genomic_DNA"/>
</dbReference>
<accession>X1VR43</accession>
<comment type="caution">
    <text evidence="2">The sequence shown here is derived from an EMBL/GenBank/DDBJ whole genome shotgun (WGS) entry which is preliminary data.</text>
</comment>
<feature type="non-terminal residue" evidence="2">
    <location>
        <position position="228"/>
    </location>
</feature>
<dbReference type="Gene3D" id="3.40.50.300">
    <property type="entry name" value="P-loop containing nucleotide triphosphate hydrolases"/>
    <property type="match status" value="1"/>
</dbReference>
<dbReference type="GO" id="GO:0006302">
    <property type="term" value="P:double-strand break repair"/>
    <property type="evidence" value="ECO:0007669"/>
    <property type="project" value="InterPro"/>
</dbReference>
<protein>
    <recommendedName>
        <fullName evidence="1">Rad50/SbcC-type AAA domain-containing protein</fullName>
    </recommendedName>
</protein>
<sequence length="228" mass="26200">NLLKTSFTSSEKDELVDYLRNYYGNSDINKDTLKDWASCSKYISNIARLTFSDNPKEAGSPKHGIWGIGTKYSWIKMKNEPNLESLRQAFLLPAFRVRNCFDFPEIPYELPKTWIKRISITKTSLTKEDESVSFEFNPQLTTIIGGRGSGKSSILRFLRGVFGKIKDISSLNSIITEFNDFYKKEGRDQLGVFHDESKLIIEIYKNNILYKLTAKNIISLINQNISIE</sequence>
<reference evidence="2" key="1">
    <citation type="journal article" date="2014" name="Front. Microbiol.">
        <title>High frequency of phylogenetically diverse reductive dehalogenase-homologous genes in deep subseafloor sedimentary metagenomes.</title>
        <authorList>
            <person name="Kawai M."/>
            <person name="Futagami T."/>
            <person name="Toyoda A."/>
            <person name="Takaki Y."/>
            <person name="Nishi S."/>
            <person name="Hori S."/>
            <person name="Arai W."/>
            <person name="Tsubouchi T."/>
            <person name="Morono Y."/>
            <person name="Uchiyama I."/>
            <person name="Ito T."/>
            <person name="Fujiyama A."/>
            <person name="Inagaki F."/>
            <person name="Takami H."/>
        </authorList>
    </citation>
    <scope>NUCLEOTIDE SEQUENCE</scope>
    <source>
        <strain evidence="2">Expedition CK06-06</strain>
    </source>
</reference>
<organism evidence="2">
    <name type="scientific">marine sediment metagenome</name>
    <dbReference type="NCBI Taxonomy" id="412755"/>
    <lineage>
        <taxon>unclassified sequences</taxon>
        <taxon>metagenomes</taxon>
        <taxon>ecological metagenomes</taxon>
    </lineage>
</organism>
<dbReference type="SUPFAM" id="SSF52540">
    <property type="entry name" value="P-loop containing nucleoside triphosphate hydrolases"/>
    <property type="match status" value="1"/>
</dbReference>
<dbReference type="InterPro" id="IPR027417">
    <property type="entry name" value="P-loop_NTPase"/>
</dbReference>
<evidence type="ECO:0000313" key="2">
    <source>
        <dbReference type="EMBL" id="GAJ11875.1"/>
    </source>
</evidence>
<dbReference type="Pfam" id="PF13476">
    <property type="entry name" value="AAA_23"/>
    <property type="match status" value="1"/>
</dbReference>
<dbReference type="AlphaFoldDB" id="X1VR43"/>
<feature type="domain" description="Rad50/SbcC-type AAA" evidence="1">
    <location>
        <begin position="132"/>
        <end position="206"/>
    </location>
</feature>